<dbReference type="InterPro" id="IPR023896">
    <property type="entry name" value="LTA_DltD"/>
</dbReference>
<comment type="caution">
    <text evidence="3">The sequence shown here is derived from an EMBL/GenBank/DDBJ whole genome shotgun (WGS) entry which is preliminary data.</text>
</comment>
<gene>
    <name evidence="3" type="ORF">EV211_1509</name>
</gene>
<dbReference type="PANTHER" id="PTHR40039">
    <property type="entry name" value="PROTEIN DLTD"/>
    <property type="match status" value="1"/>
</dbReference>
<organism evidence="3 4">
    <name type="scientific">Aminicella lysinilytica</name>
    <dbReference type="NCBI Taxonomy" id="433323"/>
    <lineage>
        <taxon>Bacteria</taxon>
        <taxon>Bacillati</taxon>
        <taxon>Bacillota</taxon>
        <taxon>Clostridia</taxon>
        <taxon>Peptostreptococcales</taxon>
        <taxon>Anaerovoracaceae</taxon>
        <taxon>Aminicella</taxon>
    </lineage>
</organism>
<accession>A0A4R6PXJ2</accession>
<feature type="region of interest" description="Disordered" evidence="1">
    <location>
        <begin position="33"/>
        <end position="55"/>
    </location>
</feature>
<sequence length="414" mass="46581">MNRKLNVVIVTLLVAILVMAAAVIAVVVTTDGGAGTKSSSARSESKADNSAESDITQRQKAFGTWTNAEKYYSYNYLTENLAGSSLVVFGSSEFNHGNNTRYFPKKLFAKTNVNPMLIGNAYNQSLSLATYLGALESKMKNRKVVLLLSPSWFYWGGVSQYHYNLRFSEIMYLDLMKNKDVPLASKKYIAERSESLITDAGILARVRRYNSIFIQGKSSAVDKKYIARRMKALNKAADSAAAVAMTKDDITSIPKDKFTYNKSFVPDWKNLVSSAVAEDKGKRNNPYYIDDERYQKKYSAQVAYSKGSQKNMSFEYSPEYKDLRCFLDICKACKIKALLVELPMNGYWYDMTGLDAGKRRIFVKKVDKIAAAYGAATASFTKQEYSKYFMLDTVHLAGKGWTLINKKIYNFAAR</sequence>
<evidence type="ECO:0000313" key="3">
    <source>
        <dbReference type="EMBL" id="TDP48631.1"/>
    </source>
</evidence>
<dbReference type="InterPro" id="IPR006998">
    <property type="entry name" value="DltD"/>
</dbReference>
<evidence type="ECO:0000313" key="4">
    <source>
        <dbReference type="Proteomes" id="UP000295500"/>
    </source>
</evidence>
<keyword evidence="2" id="KW-0732">Signal</keyword>
<feature type="signal peptide" evidence="2">
    <location>
        <begin position="1"/>
        <end position="20"/>
    </location>
</feature>
<evidence type="ECO:0000256" key="2">
    <source>
        <dbReference type="SAM" id="SignalP"/>
    </source>
</evidence>
<keyword evidence="4" id="KW-1185">Reference proteome</keyword>
<dbReference type="Pfam" id="PF04914">
    <property type="entry name" value="DltD"/>
    <property type="match status" value="1"/>
</dbReference>
<dbReference type="Proteomes" id="UP000295500">
    <property type="component" value="Unassembled WGS sequence"/>
</dbReference>
<feature type="chain" id="PRO_5038494258" evidence="2">
    <location>
        <begin position="21"/>
        <end position="414"/>
    </location>
</feature>
<proteinExistence type="predicted"/>
<dbReference type="SUPFAM" id="SSF52266">
    <property type="entry name" value="SGNH hydrolase"/>
    <property type="match status" value="1"/>
</dbReference>
<protein>
    <submittedName>
        <fullName evidence="3">D-alanine transfer protein</fullName>
    </submittedName>
</protein>
<name>A0A4R6PXJ2_9FIRM</name>
<dbReference type="EMBL" id="SNXO01000050">
    <property type="protein sequence ID" value="TDP48631.1"/>
    <property type="molecule type" value="Genomic_DNA"/>
</dbReference>
<dbReference type="RefSeq" id="WP_133529243.1">
    <property type="nucleotide sequence ID" value="NZ_SNXO01000050.1"/>
</dbReference>
<dbReference type="OrthoDB" id="9808272at2"/>
<dbReference type="PANTHER" id="PTHR40039:SF1">
    <property type="entry name" value="PROTEIN DLTD"/>
    <property type="match status" value="1"/>
</dbReference>
<evidence type="ECO:0000256" key="1">
    <source>
        <dbReference type="SAM" id="MobiDB-lite"/>
    </source>
</evidence>
<dbReference type="NCBIfam" id="TIGR04092">
    <property type="entry name" value="LTA_DltD"/>
    <property type="match status" value="1"/>
</dbReference>
<dbReference type="AlphaFoldDB" id="A0A4R6PXJ2"/>
<reference evidence="3 4" key="1">
    <citation type="submission" date="2019-03" db="EMBL/GenBank/DDBJ databases">
        <title>Genomic Encyclopedia of Type Strains, Phase IV (KMG-IV): sequencing the most valuable type-strain genomes for metagenomic binning, comparative biology and taxonomic classification.</title>
        <authorList>
            <person name="Goeker M."/>
        </authorList>
    </citation>
    <scope>NUCLEOTIDE SEQUENCE [LARGE SCALE GENOMIC DNA]</scope>
    <source>
        <strain evidence="3 4">DSM 28287</strain>
    </source>
</reference>